<evidence type="ECO:0008006" key="6">
    <source>
        <dbReference type="Google" id="ProtNLM"/>
    </source>
</evidence>
<name>A0A4R8FSX9_9RHOB</name>
<organism evidence="3 4">
    <name type="scientific">Rhodovulum visakhapatnamense</name>
    <dbReference type="NCBI Taxonomy" id="364297"/>
    <lineage>
        <taxon>Bacteria</taxon>
        <taxon>Pseudomonadati</taxon>
        <taxon>Pseudomonadota</taxon>
        <taxon>Alphaproteobacteria</taxon>
        <taxon>Rhodobacterales</taxon>
        <taxon>Paracoccaceae</taxon>
        <taxon>Rhodovulum</taxon>
    </lineage>
</organism>
<gene>
    <name evidence="3" type="ORF">EV657_11928</name>
    <name evidence="2" type="ORF">JMJ92_03485</name>
</gene>
<evidence type="ECO:0000313" key="2">
    <source>
        <dbReference type="EMBL" id="MBL3577226.1"/>
    </source>
</evidence>
<evidence type="ECO:0000313" key="5">
    <source>
        <dbReference type="Proteomes" id="UP000635853"/>
    </source>
</evidence>
<keyword evidence="1" id="KW-0732">Signal</keyword>
<protein>
    <recommendedName>
        <fullName evidence="6">Secreted protein</fullName>
    </recommendedName>
</protein>
<reference evidence="3 4" key="1">
    <citation type="submission" date="2019-03" db="EMBL/GenBank/DDBJ databases">
        <title>Genomic Encyclopedia of Type Strains, Phase IV (KMG-IV): sequencing the most valuable type-strain genomes for metagenomic binning, comparative biology and taxonomic classification.</title>
        <authorList>
            <person name="Goeker M."/>
        </authorList>
    </citation>
    <scope>NUCLEOTIDE SEQUENCE [LARGE SCALE GENOMIC DNA]</scope>
    <source>
        <strain evidence="3 4">JA181</strain>
    </source>
</reference>
<dbReference type="Proteomes" id="UP000635853">
    <property type="component" value="Unassembled WGS sequence"/>
</dbReference>
<sequence length="110" mass="11946">MSVRSPFSPVLAVAVAASVASPAFALDRHVRIVNNTGFALVEFYGSNTGASSWEEDILGPDILYSGQSVMINFHDGSGYCLFDFRAVFEDGDELVEPRVNVCEIGTFTYN</sequence>
<dbReference type="EMBL" id="JAESIL010000009">
    <property type="protein sequence ID" value="MBL3577226.1"/>
    <property type="molecule type" value="Genomic_DNA"/>
</dbReference>
<dbReference type="AlphaFoldDB" id="A0A4R8FSX9"/>
<reference evidence="5" key="2">
    <citation type="submission" date="2021-01" db="EMBL/GenBank/DDBJ databases">
        <title>Draft genomes of Rhodovulum sulfidophilum.</title>
        <authorList>
            <person name="Guzman M.S."/>
        </authorList>
    </citation>
    <scope>NUCLEOTIDE SEQUENCE [LARGE SCALE GENOMIC DNA]</scope>
    <source>
        <strain evidence="5">AB19</strain>
    </source>
</reference>
<feature type="signal peptide" evidence="1">
    <location>
        <begin position="1"/>
        <end position="25"/>
    </location>
</feature>
<evidence type="ECO:0000256" key="1">
    <source>
        <dbReference type="SAM" id="SignalP"/>
    </source>
</evidence>
<dbReference type="EMBL" id="SOEB01000019">
    <property type="protein sequence ID" value="TDX25531.1"/>
    <property type="molecule type" value="Genomic_DNA"/>
</dbReference>
<dbReference type="Proteomes" id="UP000295484">
    <property type="component" value="Unassembled WGS sequence"/>
</dbReference>
<proteinExistence type="predicted"/>
<comment type="caution">
    <text evidence="3">The sequence shown here is derived from an EMBL/GenBank/DDBJ whole genome shotgun (WGS) entry which is preliminary data.</text>
</comment>
<feature type="chain" id="PRO_5020373823" description="Secreted protein" evidence="1">
    <location>
        <begin position="26"/>
        <end position="110"/>
    </location>
</feature>
<dbReference type="RefSeq" id="WP_075786677.1">
    <property type="nucleotide sequence ID" value="NZ_JAESIL010000009.1"/>
</dbReference>
<reference evidence="2" key="3">
    <citation type="submission" date="2021-01" db="EMBL/GenBank/DDBJ databases">
        <authorList>
            <person name="Guzman M.S."/>
        </authorList>
    </citation>
    <scope>NUCLEOTIDE SEQUENCE</scope>
    <source>
        <strain evidence="2">AB19</strain>
    </source>
</reference>
<accession>A0A4R8FSX9</accession>
<evidence type="ECO:0000313" key="4">
    <source>
        <dbReference type="Proteomes" id="UP000295484"/>
    </source>
</evidence>
<keyword evidence="5" id="KW-1185">Reference proteome</keyword>
<evidence type="ECO:0000313" key="3">
    <source>
        <dbReference type="EMBL" id="TDX25531.1"/>
    </source>
</evidence>